<reference evidence="2 3" key="1">
    <citation type="submission" date="2024-01" db="EMBL/GenBank/DDBJ databases">
        <title>A draft genome for the cacao thread blight pathogen Marasmiellus scandens.</title>
        <authorList>
            <person name="Baruah I.K."/>
            <person name="Leung J."/>
            <person name="Bukari Y."/>
            <person name="Amoako-Attah I."/>
            <person name="Meinhardt L.W."/>
            <person name="Bailey B.A."/>
            <person name="Cohen S.P."/>
        </authorList>
    </citation>
    <scope>NUCLEOTIDE SEQUENCE [LARGE SCALE GENOMIC DNA]</scope>
    <source>
        <strain evidence="2 3">GH-19</strain>
    </source>
</reference>
<gene>
    <name evidence="2" type="ORF">VKT23_015664</name>
</gene>
<accession>A0ABR1J1E8</accession>
<feature type="compositionally biased region" description="Basic and acidic residues" evidence="1">
    <location>
        <begin position="138"/>
        <end position="153"/>
    </location>
</feature>
<proteinExistence type="predicted"/>
<evidence type="ECO:0000313" key="3">
    <source>
        <dbReference type="Proteomes" id="UP001498398"/>
    </source>
</evidence>
<comment type="caution">
    <text evidence="2">The sequence shown here is derived from an EMBL/GenBank/DDBJ whole genome shotgun (WGS) entry which is preliminary data.</text>
</comment>
<organism evidence="2 3">
    <name type="scientific">Marasmiellus scandens</name>
    <dbReference type="NCBI Taxonomy" id="2682957"/>
    <lineage>
        <taxon>Eukaryota</taxon>
        <taxon>Fungi</taxon>
        <taxon>Dikarya</taxon>
        <taxon>Basidiomycota</taxon>
        <taxon>Agaricomycotina</taxon>
        <taxon>Agaricomycetes</taxon>
        <taxon>Agaricomycetidae</taxon>
        <taxon>Agaricales</taxon>
        <taxon>Marasmiineae</taxon>
        <taxon>Omphalotaceae</taxon>
        <taxon>Marasmiellus</taxon>
    </lineage>
</organism>
<keyword evidence="3" id="KW-1185">Reference proteome</keyword>
<feature type="region of interest" description="Disordered" evidence="1">
    <location>
        <begin position="125"/>
        <end position="153"/>
    </location>
</feature>
<feature type="non-terminal residue" evidence="2">
    <location>
        <position position="1"/>
    </location>
</feature>
<protein>
    <submittedName>
        <fullName evidence="2">Uncharacterized protein</fullName>
    </submittedName>
</protein>
<feature type="region of interest" description="Disordered" evidence="1">
    <location>
        <begin position="88"/>
        <end position="108"/>
    </location>
</feature>
<dbReference type="EMBL" id="JBANRG010000054">
    <property type="protein sequence ID" value="KAK7443491.1"/>
    <property type="molecule type" value="Genomic_DNA"/>
</dbReference>
<sequence length="153" mass="17765">VFFESVMFVVVVWNALDRPRIMNSDFARALCHDGWTYFALLFILRLANLLVFYLAPMSLVFIGVFFIWCSTTMTVTRLVLKLRRHNVRKTTSRMDQDSDDGEEWSYDHDYRPQSIESDLALSSCAPTPESQYRRGMARHSDSDISKRDSGYSS</sequence>
<dbReference type="Proteomes" id="UP001498398">
    <property type="component" value="Unassembled WGS sequence"/>
</dbReference>
<name>A0ABR1J1E8_9AGAR</name>
<evidence type="ECO:0000313" key="2">
    <source>
        <dbReference type="EMBL" id="KAK7443491.1"/>
    </source>
</evidence>
<evidence type="ECO:0000256" key="1">
    <source>
        <dbReference type="SAM" id="MobiDB-lite"/>
    </source>
</evidence>